<organism evidence="1 2">
    <name type="scientific">Chitinophaga eiseniae</name>
    <dbReference type="NCBI Taxonomy" id="634771"/>
    <lineage>
        <taxon>Bacteria</taxon>
        <taxon>Pseudomonadati</taxon>
        <taxon>Bacteroidota</taxon>
        <taxon>Chitinophagia</taxon>
        <taxon>Chitinophagales</taxon>
        <taxon>Chitinophagaceae</taxon>
        <taxon>Chitinophaga</taxon>
    </lineage>
</organism>
<proteinExistence type="predicted"/>
<sequence>MLFRPLATKYQTKNSRALPDDSSVKYLRKGRPWNDSSVEYQQRIRWNGSSVEYQQRTPLE</sequence>
<keyword evidence="2" id="KW-1185">Reference proteome</keyword>
<reference evidence="2" key="1">
    <citation type="submission" date="2017-02" db="EMBL/GenBank/DDBJ databases">
        <authorList>
            <person name="Varghese N."/>
            <person name="Submissions S."/>
        </authorList>
    </citation>
    <scope>NUCLEOTIDE SEQUENCE [LARGE SCALE GENOMIC DNA]</scope>
    <source>
        <strain evidence="2">DSM 22224</strain>
    </source>
</reference>
<protein>
    <submittedName>
        <fullName evidence="1">Uncharacterized protein</fullName>
    </submittedName>
</protein>
<gene>
    <name evidence="1" type="ORF">SAMN04488128_101366</name>
</gene>
<accession>A0A1T4KY72</accession>
<dbReference type="RefSeq" id="WP_078667071.1">
    <property type="nucleotide sequence ID" value="NZ_FUWZ01000001.1"/>
</dbReference>
<dbReference type="AlphaFoldDB" id="A0A1T4KY72"/>
<evidence type="ECO:0000313" key="1">
    <source>
        <dbReference type="EMBL" id="SJZ47379.1"/>
    </source>
</evidence>
<dbReference type="STRING" id="634771.SAMN04488128_101366"/>
<name>A0A1T4KY72_9BACT</name>
<evidence type="ECO:0000313" key="2">
    <source>
        <dbReference type="Proteomes" id="UP000190367"/>
    </source>
</evidence>
<dbReference type="Proteomes" id="UP000190367">
    <property type="component" value="Unassembled WGS sequence"/>
</dbReference>
<dbReference type="EMBL" id="FUWZ01000001">
    <property type="protein sequence ID" value="SJZ47379.1"/>
    <property type="molecule type" value="Genomic_DNA"/>
</dbReference>